<accession>A0A377Q5T7</accession>
<keyword evidence="4" id="KW-1185">Reference proteome</keyword>
<gene>
    <name evidence="2" type="ORF">EV682_1363</name>
    <name evidence="1" type="ORF">NCTC11159_01174</name>
</gene>
<organism evidence="1 3">
    <name type="scientific">Iodobacter fluviatilis</name>
    <dbReference type="NCBI Taxonomy" id="537"/>
    <lineage>
        <taxon>Bacteria</taxon>
        <taxon>Pseudomonadati</taxon>
        <taxon>Pseudomonadota</taxon>
        <taxon>Betaproteobacteria</taxon>
        <taxon>Neisseriales</taxon>
        <taxon>Chitinibacteraceae</taxon>
        <taxon>Iodobacter</taxon>
    </lineage>
</organism>
<reference evidence="2 4" key="2">
    <citation type="submission" date="2019-03" db="EMBL/GenBank/DDBJ databases">
        <title>Genomic Encyclopedia of Type Strains, Phase IV (KMG-IV): sequencing the most valuable type-strain genomes for metagenomic binning, comparative biology and taxonomic classification.</title>
        <authorList>
            <person name="Goeker M."/>
        </authorList>
    </citation>
    <scope>NUCLEOTIDE SEQUENCE [LARGE SCALE GENOMIC DNA]</scope>
    <source>
        <strain evidence="2 4">DSM 3764</strain>
    </source>
</reference>
<dbReference type="Proteomes" id="UP000255108">
    <property type="component" value="Unassembled WGS sequence"/>
</dbReference>
<dbReference type="Gene3D" id="3.30.1460.10">
    <property type="match status" value="1"/>
</dbReference>
<evidence type="ECO:0000313" key="2">
    <source>
        <dbReference type="EMBL" id="TCU80228.1"/>
    </source>
</evidence>
<protein>
    <submittedName>
        <fullName evidence="2">Tir chaperone family protein CesT</fullName>
    </submittedName>
    <submittedName>
        <fullName evidence="1">Tir chaperone protein (CesT)</fullName>
    </submittedName>
</protein>
<evidence type="ECO:0000313" key="1">
    <source>
        <dbReference type="EMBL" id="STQ90115.1"/>
    </source>
</evidence>
<reference evidence="1 3" key="1">
    <citation type="submission" date="2018-06" db="EMBL/GenBank/DDBJ databases">
        <authorList>
            <consortium name="Pathogen Informatics"/>
            <person name="Doyle S."/>
        </authorList>
    </citation>
    <scope>NUCLEOTIDE SEQUENCE [LARGE SCALE GENOMIC DNA]</scope>
    <source>
        <strain evidence="1 3">NCTC11159</strain>
    </source>
</reference>
<dbReference type="OrthoDB" id="8589066at2"/>
<dbReference type="Pfam" id="PF05932">
    <property type="entry name" value="CesT"/>
    <property type="match status" value="1"/>
</dbReference>
<dbReference type="GO" id="GO:0030254">
    <property type="term" value="P:protein secretion by the type III secretion system"/>
    <property type="evidence" value="ECO:0007669"/>
    <property type="project" value="InterPro"/>
</dbReference>
<dbReference type="AlphaFoldDB" id="A0A377Q5T7"/>
<evidence type="ECO:0000313" key="3">
    <source>
        <dbReference type="Proteomes" id="UP000255108"/>
    </source>
</evidence>
<evidence type="ECO:0000313" key="4">
    <source>
        <dbReference type="Proteomes" id="UP000295794"/>
    </source>
</evidence>
<dbReference type="InterPro" id="IPR010261">
    <property type="entry name" value="Tir_chaperone"/>
</dbReference>
<dbReference type="SUPFAM" id="SSF69635">
    <property type="entry name" value="Type III secretory system chaperone-like"/>
    <property type="match status" value="1"/>
</dbReference>
<dbReference type="RefSeq" id="WP_115226492.1">
    <property type="nucleotide sequence ID" value="NZ_CAWOLO010000036.1"/>
</dbReference>
<proteinExistence type="predicted"/>
<name>A0A377Q5T7_9NEIS</name>
<dbReference type="EMBL" id="UGHR01000001">
    <property type="protein sequence ID" value="STQ90115.1"/>
    <property type="molecule type" value="Genomic_DNA"/>
</dbReference>
<dbReference type="Proteomes" id="UP000295794">
    <property type="component" value="Unassembled WGS sequence"/>
</dbReference>
<sequence length="151" mass="16942">MNTTYMPSEQCNQLICELFQYLELPVDQDAMLGGPVGLLIDDSYSIYFESIAPDTLLLEANLGSYPEEDLAFSHLCLKHNQISSDNYQPIVSLTEDQQLVCWLKLSLPAADLSVLLSAFDEVLALSETLLTASTHHQFPEENPRLRLTSVY</sequence>
<dbReference type="EMBL" id="SMBT01000036">
    <property type="protein sequence ID" value="TCU80228.1"/>
    <property type="molecule type" value="Genomic_DNA"/>
</dbReference>